<comment type="caution">
    <text evidence="1">The sequence shown here is derived from an EMBL/GenBank/DDBJ whole genome shotgun (WGS) entry which is preliminary data.</text>
</comment>
<sequence>MSDPVFRGWLITIATTRYSHERESVAWENKTKQVATRRYKTRVCARMNHREQHLSSLRDLVFAGGDVDPGLTSGAFACRRYRD</sequence>
<reference evidence="1 2" key="1">
    <citation type="journal article" date="2022" name="Syst. Appl. Microbiol.">
        <title>Rhodopirellula aestuarii sp. nov., a novel member of the genus Rhodopirellula isolated from brackish sediments collected in the Tagus River estuary, Portugal.</title>
        <authorList>
            <person name="Vitorino I.R."/>
            <person name="Klimek D."/>
            <person name="Calusinska M."/>
            <person name="Lobo-da-Cunha A."/>
            <person name="Vasconcelos V."/>
            <person name="Lage O.M."/>
        </authorList>
    </citation>
    <scope>NUCLEOTIDE SEQUENCE [LARGE SCALE GENOMIC DNA]</scope>
    <source>
        <strain evidence="1 2">ICT_H3.1</strain>
    </source>
</reference>
<evidence type="ECO:0000313" key="1">
    <source>
        <dbReference type="EMBL" id="MCM2373173.1"/>
    </source>
</evidence>
<keyword evidence="2" id="KW-1185">Reference proteome</keyword>
<evidence type="ECO:0000313" key="2">
    <source>
        <dbReference type="Proteomes" id="UP001202961"/>
    </source>
</evidence>
<organism evidence="1 2">
    <name type="scientific">Aporhodopirellula aestuarii</name>
    <dbReference type="NCBI Taxonomy" id="2950107"/>
    <lineage>
        <taxon>Bacteria</taxon>
        <taxon>Pseudomonadati</taxon>
        <taxon>Planctomycetota</taxon>
        <taxon>Planctomycetia</taxon>
        <taxon>Pirellulales</taxon>
        <taxon>Pirellulaceae</taxon>
        <taxon>Aporhodopirellula</taxon>
    </lineage>
</organism>
<accession>A0ABT0U8F5</accession>
<proteinExistence type="predicted"/>
<name>A0ABT0U8F5_9BACT</name>
<dbReference type="Proteomes" id="UP001202961">
    <property type="component" value="Unassembled WGS sequence"/>
</dbReference>
<dbReference type="EMBL" id="JAMQBK010000060">
    <property type="protein sequence ID" value="MCM2373173.1"/>
    <property type="molecule type" value="Genomic_DNA"/>
</dbReference>
<dbReference type="RefSeq" id="WP_250930819.1">
    <property type="nucleotide sequence ID" value="NZ_JAMQBK010000060.1"/>
</dbReference>
<gene>
    <name evidence="1" type="ORF">NB063_21390</name>
</gene>
<protein>
    <submittedName>
        <fullName evidence="1">Uncharacterized protein</fullName>
    </submittedName>
</protein>